<reference evidence="2" key="1">
    <citation type="journal article" date="2019" name="Toxins">
        <title>Detection of Abrin-Like and Prepropulchellin-Like Toxin Genes and Transcripts Using Whole Genome Sequencing and Full-Length Transcript Sequencing of Abrus precatorius.</title>
        <authorList>
            <person name="Hovde B.T."/>
            <person name="Daligault H.E."/>
            <person name="Hanschen E.R."/>
            <person name="Kunde Y.A."/>
            <person name="Johnson M.B."/>
            <person name="Starkenburg S.R."/>
            <person name="Johnson S.L."/>
        </authorList>
    </citation>
    <scope>NUCLEOTIDE SEQUENCE [LARGE SCALE GENOMIC DNA]</scope>
</reference>
<evidence type="ECO:0000313" key="2">
    <source>
        <dbReference type="Proteomes" id="UP000694853"/>
    </source>
</evidence>
<protein>
    <submittedName>
        <fullName evidence="3">Uncharacterized protein LOC113850857</fullName>
    </submittedName>
</protein>
<dbReference type="OrthoDB" id="1430618at2759"/>
<sequence>MGFGERWAKWMEACIYGGHLSVLVNGCPTKEVEIGRGLKQGLGSLMRSAVAKDFFKRIKVGEGPEISLLQFADDMLLIGEATERNLWTIKVGTLPFRYLGLYVGDKLRHKVAWERLLEKMPPSIVKEVVKIQRRFLWSEVKEFSTICWVKWDQVCKPIKEGGLGIKKDVAWVCQQANFWVDISLNCVIGDSSTMRFWVDKWVRDVALAEIFPRLFFVPANKESKISENGRFVEGVWMWNFQWRRQIIFSKRGNDSQIDRAHWWSFANDMVLALRHMWKALVPKKASVFSWQLLLQTLPIRKELVNRGMLLINESCALCNHDDEEMKHLFLHCSISSSIWWEKEVEVCSNYLDSHDMELLVT</sequence>
<dbReference type="RefSeq" id="XP_027337183.1">
    <property type="nucleotide sequence ID" value="XM_027481382.1"/>
</dbReference>
<dbReference type="Pfam" id="PF13966">
    <property type="entry name" value="zf-RVT"/>
    <property type="match status" value="1"/>
</dbReference>
<evidence type="ECO:0000259" key="1">
    <source>
        <dbReference type="Pfam" id="PF13966"/>
    </source>
</evidence>
<dbReference type="KEGG" id="aprc:113850857"/>
<name>A0A8B8K2D7_ABRPR</name>
<dbReference type="PANTHER" id="PTHR33116:SF78">
    <property type="entry name" value="OS12G0587133 PROTEIN"/>
    <property type="match status" value="1"/>
</dbReference>
<dbReference type="Proteomes" id="UP000694853">
    <property type="component" value="Unplaced"/>
</dbReference>
<feature type="domain" description="Reverse transcriptase zinc-binding" evidence="1">
    <location>
        <begin position="268"/>
        <end position="339"/>
    </location>
</feature>
<evidence type="ECO:0000313" key="3">
    <source>
        <dbReference type="RefSeq" id="XP_027337183.1"/>
    </source>
</evidence>
<accession>A0A8B8K2D7</accession>
<organism evidence="2 3">
    <name type="scientific">Abrus precatorius</name>
    <name type="common">Indian licorice</name>
    <name type="synonym">Glycine abrus</name>
    <dbReference type="NCBI Taxonomy" id="3816"/>
    <lineage>
        <taxon>Eukaryota</taxon>
        <taxon>Viridiplantae</taxon>
        <taxon>Streptophyta</taxon>
        <taxon>Embryophyta</taxon>
        <taxon>Tracheophyta</taxon>
        <taxon>Spermatophyta</taxon>
        <taxon>Magnoliopsida</taxon>
        <taxon>eudicotyledons</taxon>
        <taxon>Gunneridae</taxon>
        <taxon>Pentapetalae</taxon>
        <taxon>rosids</taxon>
        <taxon>fabids</taxon>
        <taxon>Fabales</taxon>
        <taxon>Fabaceae</taxon>
        <taxon>Papilionoideae</taxon>
        <taxon>50 kb inversion clade</taxon>
        <taxon>NPAAA clade</taxon>
        <taxon>indigoferoid/millettioid clade</taxon>
        <taxon>Abreae</taxon>
        <taxon>Abrus</taxon>
    </lineage>
</organism>
<dbReference type="GeneID" id="113850857"/>
<dbReference type="PANTHER" id="PTHR33116">
    <property type="entry name" value="REVERSE TRANSCRIPTASE ZINC-BINDING DOMAIN-CONTAINING PROTEIN-RELATED-RELATED"/>
    <property type="match status" value="1"/>
</dbReference>
<proteinExistence type="predicted"/>
<reference evidence="3" key="2">
    <citation type="submission" date="2025-08" db="UniProtKB">
        <authorList>
            <consortium name="RefSeq"/>
        </authorList>
    </citation>
    <scope>IDENTIFICATION</scope>
    <source>
        <tissue evidence="3">Young leaves</tissue>
    </source>
</reference>
<gene>
    <name evidence="3" type="primary">LOC113850857</name>
</gene>
<dbReference type="InterPro" id="IPR026960">
    <property type="entry name" value="RVT-Znf"/>
</dbReference>
<dbReference type="AlphaFoldDB" id="A0A8B8K2D7"/>
<keyword evidence="2" id="KW-1185">Reference proteome</keyword>